<gene>
    <name evidence="1" type="ORF">ACFQJ7_15710</name>
</gene>
<reference evidence="1 2" key="1">
    <citation type="journal article" date="2014" name="Int. J. Syst. Evol. Microbiol.">
        <title>Complete genome sequence of Corynebacterium casei LMG S-19264T (=DSM 44701T), isolated from a smear-ripened cheese.</title>
        <authorList>
            <consortium name="US DOE Joint Genome Institute (JGI-PGF)"/>
            <person name="Walter F."/>
            <person name="Albersmeier A."/>
            <person name="Kalinowski J."/>
            <person name="Ruckert C."/>
        </authorList>
    </citation>
    <scope>NUCLEOTIDE SEQUENCE [LARGE SCALE GENOMIC DNA]</scope>
    <source>
        <strain evidence="1 2">CGMCC 4.7215</strain>
    </source>
</reference>
<dbReference type="RefSeq" id="WP_267637915.1">
    <property type="nucleotide sequence ID" value="NZ_JAODIY010000011.1"/>
</dbReference>
<sequence>MKRRELLAGCGVGFVTATAGCLDSLPWSDETIDTSSPEAVVNSYITLQEQLYDDPEATKEKLDTVMSNDAVSQIGSSQNAQFLEKAELTITSIDGISTTTEGLTVRQIRELAQRGPQQKSQLESRTINDLGSRKTALVDAAYSRKIETEINGKSNTFENSAKERYLVVNEKESWQIVLRTPVLKQ</sequence>
<organism evidence="1 2">
    <name type="scientific">Halovenus rubra</name>
    <dbReference type="NCBI Taxonomy" id="869890"/>
    <lineage>
        <taxon>Archaea</taxon>
        <taxon>Methanobacteriati</taxon>
        <taxon>Methanobacteriota</taxon>
        <taxon>Stenosarchaea group</taxon>
        <taxon>Halobacteria</taxon>
        <taxon>Halobacteriales</taxon>
        <taxon>Haloarculaceae</taxon>
        <taxon>Halovenus</taxon>
    </lineage>
</organism>
<proteinExistence type="predicted"/>
<dbReference type="AlphaFoldDB" id="A0ABD5X8D5"/>
<evidence type="ECO:0000313" key="1">
    <source>
        <dbReference type="EMBL" id="MFC7127445.1"/>
    </source>
</evidence>
<dbReference type="Proteomes" id="UP001596414">
    <property type="component" value="Unassembled WGS sequence"/>
</dbReference>
<name>A0ABD5X8D5_9EURY</name>
<accession>A0ABD5X8D5</accession>
<evidence type="ECO:0000313" key="2">
    <source>
        <dbReference type="Proteomes" id="UP001596414"/>
    </source>
</evidence>
<protein>
    <submittedName>
        <fullName evidence="1">DUF6517 family protein</fullName>
    </submittedName>
</protein>
<dbReference type="PROSITE" id="PS51257">
    <property type="entry name" value="PROKAR_LIPOPROTEIN"/>
    <property type="match status" value="1"/>
</dbReference>
<comment type="caution">
    <text evidence="1">The sequence shown here is derived from an EMBL/GenBank/DDBJ whole genome shotgun (WGS) entry which is preliminary data.</text>
</comment>
<dbReference type="EMBL" id="JBHSZQ010000050">
    <property type="protein sequence ID" value="MFC7127445.1"/>
    <property type="molecule type" value="Genomic_DNA"/>
</dbReference>